<dbReference type="AlphaFoldDB" id="A0A8B6H836"/>
<proteinExistence type="inferred from homology"/>
<dbReference type="InterPro" id="IPR029071">
    <property type="entry name" value="Ubiquitin-like_domsf"/>
</dbReference>
<feature type="coiled-coil region" evidence="10">
    <location>
        <begin position="374"/>
        <end position="401"/>
    </location>
</feature>
<feature type="region of interest" description="Disordered" evidence="11">
    <location>
        <begin position="408"/>
        <end position="436"/>
    </location>
</feature>
<dbReference type="InterPro" id="IPR038207">
    <property type="entry name" value="DIX_dom_sf"/>
</dbReference>
<evidence type="ECO:0000256" key="11">
    <source>
        <dbReference type="SAM" id="MobiDB-lite"/>
    </source>
</evidence>
<comment type="caution">
    <text evidence="13">The sequence shown here is derived from an EMBL/GenBank/DDBJ whole genome shotgun (WGS) entry which is preliminary data.</text>
</comment>
<dbReference type="GO" id="GO:0060070">
    <property type="term" value="P:canonical Wnt signaling pathway"/>
    <property type="evidence" value="ECO:0007669"/>
    <property type="project" value="TreeGrafter"/>
</dbReference>
<evidence type="ECO:0000313" key="14">
    <source>
        <dbReference type="Proteomes" id="UP000596742"/>
    </source>
</evidence>
<dbReference type="InterPro" id="IPR021109">
    <property type="entry name" value="Peptidase_aspartic_dom_sf"/>
</dbReference>
<evidence type="ECO:0000313" key="13">
    <source>
        <dbReference type="EMBL" id="VDI74776.1"/>
    </source>
</evidence>
<evidence type="ECO:0000256" key="4">
    <source>
        <dbReference type="ARBA" id="ARBA00022490"/>
    </source>
</evidence>
<dbReference type="EMBL" id="UYJE01009610">
    <property type="protein sequence ID" value="VDI74776.1"/>
    <property type="molecule type" value="Genomic_DNA"/>
</dbReference>
<keyword evidence="6" id="KW-0965">Cell junction</keyword>
<keyword evidence="5 9" id="KW-0879">Wnt signaling pathway</keyword>
<keyword evidence="3" id="KW-0217">Developmental protein</keyword>
<name>A0A8B6H836_MYTGA</name>
<dbReference type="SUPFAM" id="SSF54236">
    <property type="entry name" value="Ubiquitin-like"/>
    <property type="match status" value="1"/>
</dbReference>
<evidence type="ECO:0000256" key="10">
    <source>
        <dbReference type="SAM" id="Coils"/>
    </source>
</evidence>
<dbReference type="FunFam" id="2.40.240.130:FF:000003">
    <property type="entry name" value="Dixin isoform 1"/>
    <property type="match status" value="1"/>
</dbReference>
<dbReference type="Pfam" id="PF00778">
    <property type="entry name" value="DIX"/>
    <property type="match status" value="1"/>
</dbReference>
<comment type="similarity">
    <text evidence="8">Belongs to the DIXDC1 family.</text>
</comment>
<dbReference type="CDD" id="cd00303">
    <property type="entry name" value="retropepsin_like"/>
    <property type="match status" value="1"/>
</dbReference>
<dbReference type="InterPro" id="IPR001158">
    <property type="entry name" value="DIX"/>
</dbReference>
<dbReference type="Gene3D" id="2.40.240.130">
    <property type="match status" value="1"/>
</dbReference>
<keyword evidence="14" id="KW-1185">Reference proteome</keyword>
<feature type="region of interest" description="Disordered" evidence="11">
    <location>
        <begin position="16"/>
        <end position="100"/>
    </location>
</feature>
<keyword evidence="7 10" id="KW-0175">Coiled coil</keyword>
<dbReference type="PROSITE" id="PS50841">
    <property type="entry name" value="DIX"/>
    <property type="match status" value="1"/>
</dbReference>
<dbReference type="Gene3D" id="2.40.70.10">
    <property type="entry name" value="Acid Proteases"/>
    <property type="match status" value="1"/>
</dbReference>
<feature type="compositionally biased region" description="Acidic residues" evidence="11">
    <location>
        <begin position="72"/>
        <end position="82"/>
    </location>
</feature>
<comment type="subcellular location">
    <subcellularLocation>
        <location evidence="1">Cell junction</location>
        <location evidence="1">Focal adhesion</location>
    </subcellularLocation>
    <subcellularLocation>
        <location evidence="2">Cytoplasm</location>
    </subcellularLocation>
</comment>
<dbReference type="Proteomes" id="UP000596742">
    <property type="component" value="Unassembled WGS sequence"/>
</dbReference>
<dbReference type="OrthoDB" id="30551at2759"/>
<evidence type="ECO:0000256" key="7">
    <source>
        <dbReference type="ARBA" id="ARBA00023054"/>
    </source>
</evidence>
<keyword evidence="4" id="KW-0963">Cytoplasm</keyword>
<gene>
    <name evidence="13" type="ORF">MGAL_10B063771</name>
</gene>
<evidence type="ECO:0000256" key="6">
    <source>
        <dbReference type="ARBA" id="ARBA00022949"/>
    </source>
</evidence>
<organism evidence="13 14">
    <name type="scientific">Mytilus galloprovincialis</name>
    <name type="common">Mediterranean mussel</name>
    <dbReference type="NCBI Taxonomy" id="29158"/>
    <lineage>
        <taxon>Eukaryota</taxon>
        <taxon>Metazoa</taxon>
        <taxon>Spiralia</taxon>
        <taxon>Lophotrochozoa</taxon>
        <taxon>Mollusca</taxon>
        <taxon>Bivalvia</taxon>
        <taxon>Autobranchia</taxon>
        <taxon>Pteriomorphia</taxon>
        <taxon>Mytilida</taxon>
        <taxon>Mytiloidea</taxon>
        <taxon>Mytilidae</taxon>
        <taxon>Mytilinae</taxon>
        <taxon>Mytilus</taxon>
    </lineage>
</organism>
<feature type="domain" description="DIX" evidence="12">
    <location>
        <begin position="480"/>
        <end position="560"/>
    </location>
</feature>
<evidence type="ECO:0000256" key="1">
    <source>
        <dbReference type="ARBA" id="ARBA00004246"/>
    </source>
</evidence>
<reference evidence="13" key="1">
    <citation type="submission" date="2018-11" db="EMBL/GenBank/DDBJ databases">
        <authorList>
            <person name="Alioto T."/>
            <person name="Alioto T."/>
        </authorList>
    </citation>
    <scope>NUCLEOTIDE SEQUENCE</scope>
</reference>
<sequence>MIPEEIISPLVQECLEEPSHPEELGVIKSLPPVPPDPTSTKEKDIAQTAKPIEGPKREPISLIVPDMSESGSQDEESGEEGEQTLCDSSNSDGEGDLVTEGEREMITISQLTGGTMYRVPVVVQGHRVAAVVDTAAQVTLISEEMYKSLKEPPPILKEVVMNTAGKGLQMNGFVAGPFYIKLGNQEFTWDIYVAPIGDQMLLGIDFLRKQGISLDLHRNQLSIHGEVIQMSWGQASSLPQTTEVRAGKNHTVPANSVQRVMGVLAKPMGREYIIMAKAEGCLLIPRTLHDIHLQASYREHQQRWQKLEGMLQKLVIVSEEIDHLIIIVIEGVHTMRESKRSRLSKSKSSDQVYAKDSGTELEDSGSNTVDRAQYEDLLQEYMELSDAMSNTRRELLKLQDLLLCGEPPDGAEDSPKQVISGSSPAEQMVSPKQVISGSSPAEQMTVLIMFTYKYNSIPGFSPNQLDNPSSRTKQLNPQPTTKVLYFTDRTVNPSMCTIHKRLGEITLKDFKDHISVKGNYRYSFKALDPEFGTVKEEVMSDDDKVPGWEGQIVAWVEEDTG</sequence>
<evidence type="ECO:0000256" key="8">
    <source>
        <dbReference type="ARBA" id="ARBA00060765"/>
    </source>
</evidence>
<evidence type="ECO:0000256" key="3">
    <source>
        <dbReference type="ARBA" id="ARBA00022473"/>
    </source>
</evidence>
<evidence type="ECO:0000256" key="9">
    <source>
        <dbReference type="PROSITE-ProRule" id="PRU00069"/>
    </source>
</evidence>
<dbReference type="GO" id="GO:0005829">
    <property type="term" value="C:cytosol"/>
    <property type="evidence" value="ECO:0007669"/>
    <property type="project" value="TreeGrafter"/>
</dbReference>
<dbReference type="Pfam" id="PF13975">
    <property type="entry name" value="gag-asp_proteas"/>
    <property type="match status" value="1"/>
</dbReference>
<evidence type="ECO:0000256" key="2">
    <source>
        <dbReference type="ARBA" id="ARBA00004496"/>
    </source>
</evidence>
<dbReference type="PANTHER" id="PTHR10878">
    <property type="entry name" value="SEGMENT POLARITY PROTEIN DISHEVELLED"/>
    <property type="match status" value="1"/>
</dbReference>
<feature type="region of interest" description="Disordered" evidence="11">
    <location>
        <begin position="339"/>
        <end position="367"/>
    </location>
</feature>
<dbReference type="PANTHER" id="PTHR10878:SF22">
    <property type="entry name" value="DIXIN"/>
    <property type="match status" value="1"/>
</dbReference>
<protein>
    <recommendedName>
        <fullName evidence="12">DIX domain-containing protein</fullName>
    </recommendedName>
</protein>
<evidence type="ECO:0000256" key="5">
    <source>
        <dbReference type="ARBA" id="ARBA00022687"/>
    </source>
</evidence>
<dbReference type="InterPro" id="IPR015506">
    <property type="entry name" value="Dsh/Dvl-rel"/>
</dbReference>
<evidence type="ECO:0000259" key="12">
    <source>
        <dbReference type="PROSITE" id="PS50841"/>
    </source>
</evidence>
<accession>A0A8B6H836</accession>
<dbReference type="GO" id="GO:0005925">
    <property type="term" value="C:focal adhesion"/>
    <property type="evidence" value="ECO:0007669"/>
    <property type="project" value="UniProtKB-SubCell"/>
</dbReference>
<dbReference type="SUPFAM" id="SSF50630">
    <property type="entry name" value="Acid proteases"/>
    <property type="match status" value="1"/>
</dbReference>
<dbReference type="SMART" id="SM00021">
    <property type="entry name" value="DAX"/>
    <property type="match status" value="1"/>
</dbReference>